<name>A0AAJ0MRZ8_9PEZI</name>
<reference evidence="1 2" key="1">
    <citation type="journal article" date="2023" name="Mol. Phylogenet. Evol.">
        <title>Genome-scale phylogeny and comparative genomics of the fungal order Sordariales.</title>
        <authorList>
            <person name="Hensen N."/>
            <person name="Bonometti L."/>
            <person name="Westerberg I."/>
            <person name="Brannstrom I.O."/>
            <person name="Guillou S."/>
            <person name="Cros-Aarteil S."/>
            <person name="Calhoun S."/>
            <person name="Haridas S."/>
            <person name="Kuo A."/>
            <person name="Mondo S."/>
            <person name="Pangilinan J."/>
            <person name="Riley R."/>
            <person name="LaButti K."/>
            <person name="Andreopoulos B."/>
            <person name="Lipzen A."/>
            <person name="Chen C."/>
            <person name="Yan M."/>
            <person name="Daum C."/>
            <person name="Ng V."/>
            <person name="Clum A."/>
            <person name="Steindorff A."/>
            <person name="Ohm R.A."/>
            <person name="Martin F."/>
            <person name="Silar P."/>
            <person name="Natvig D.O."/>
            <person name="Lalanne C."/>
            <person name="Gautier V."/>
            <person name="Ament-Velasquez S.L."/>
            <person name="Kruys A."/>
            <person name="Hutchinson M.I."/>
            <person name="Powell A.J."/>
            <person name="Barry K."/>
            <person name="Miller A.N."/>
            <person name="Grigoriev I.V."/>
            <person name="Debuchy R."/>
            <person name="Gladieux P."/>
            <person name="Hiltunen Thoren M."/>
            <person name="Johannesson H."/>
        </authorList>
    </citation>
    <scope>NUCLEOTIDE SEQUENCE [LARGE SCALE GENOMIC DNA]</scope>
    <source>
        <strain evidence="1 2">FGSC 10403</strain>
    </source>
</reference>
<accession>A0AAJ0MRZ8</accession>
<dbReference type="AlphaFoldDB" id="A0AAJ0MRZ8"/>
<evidence type="ECO:0000313" key="1">
    <source>
        <dbReference type="EMBL" id="KAK3494205.1"/>
    </source>
</evidence>
<dbReference type="RefSeq" id="XP_062693634.1">
    <property type="nucleotide sequence ID" value="XM_062831734.1"/>
</dbReference>
<evidence type="ECO:0000313" key="2">
    <source>
        <dbReference type="Proteomes" id="UP001285908"/>
    </source>
</evidence>
<comment type="caution">
    <text evidence="1">The sequence shown here is derived from an EMBL/GenBank/DDBJ whole genome shotgun (WGS) entry which is preliminary data.</text>
</comment>
<proteinExistence type="predicted"/>
<gene>
    <name evidence="1" type="ORF">B0T23DRAFT_103365</name>
</gene>
<dbReference type="EMBL" id="JAULSX010000003">
    <property type="protein sequence ID" value="KAK3494205.1"/>
    <property type="molecule type" value="Genomic_DNA"/>
</dbReference>
<sequence>MFRMFSTLICGAVALPRWMDHQNGLHQRDSPLVFLFSRESRQILSQSVRQTIVQSMYMASKTDRLDIGYDTVPRVCHTPHYVHYSTYFSCGALSGSARQPITGPRGERCGWLGGPQCASGLWDWHRMERR</sequence>
<protein>
    <submittedName>
        <fullName evidence="1">Uncharacterized protein</fullName>
    </submittedName>
</protein>
<keyword evidence="2" id="KW-1185">Reference proteome</keyword>
<dbReference type="GeneID" id="87869356"/>
<organism evidence="1 2">
    <name type="scientific">Neurospora hispaniola</name>
    <dbReference type="NCBI Taxonomy" id="588809"/>
    <lineage>
        <taxon>Eukaryota</taxon>
        <taxon>Fungi</taxon>
        <taxon>Dikarya</taxon>
        <taxon>Ascomycota</taxon>
        <taxon>Pezizomycotina</taxon>
        <taxon>Sordariomycetes</taxon>
        <taxon>Sordariomycetidae</taxon>
        <taxon>Sordariales</taxon>
        <taxon>Sordariaceae</taxon>
        <taxon>Neurospora</taxon>
    </lineage>
</organism>
<dbReference type="Proteomes" id="UP001285908">
    <property type="component" value="Unassembled WGS sequence"/>
</dbReference>